<dbReference type="PANTHER" id="PTHR10996">
    <property type="entry name" value="2-HYDROXYACID DEHYDROGENASE-RELATED"/>
    <property type="match status" value="1"/>
</dbReference>
<dbReference type="SUPFAM" id="SSF52283">
    <property type="entry name" value="Formate/glycerate dehydrogenase catalytic domain-like"/>
    <property type="match status" value="1"/>
</dbReference>
<dbReference type="Pfam" id="PF02826">
    <property type="entry name" value="2-Hacid_dh_C"/>
    <property type="match status" value="1"/>
</dbReference>
<dbReference type="InterPro" id="IPR006140">
    <property type="entry name" value="D-isomer_DH_NAD-bd"/>
</dbReference>
<dbReference type="SUPFAM" id="SSF51735">
    <property type="entry name" value="NAD(P)-binding Rossmann-fold domains"/>
    <property type="match status" value="1"/>
</dbReference>
<name>A0A1M4WD46_9FLAO</name>
<dbReference type="Gene3D" id="3.40.50.720">
    <property type="entry name" value="NAD(P)-binding Rossmann-like Domain"/>
    <property type="match status" value="2"/>
</dbReference>
<feature type="domain" description="VOC" evidence="4">
    <location>
        <begin position="333"/>
        <end position="448"/>
    </location>
</feature>
<dbReference type="OrthoDB" id="9805416at2"/>
<dbReference type="PANTHER" id="PTHR10996:SF178">
    <property type="entry name" value="2-HYDROXYACID DEHYDROGENASE YGL185C-RELATED"/>
    <property type="match status" value="1"/>
</dbReference>
<dbReference type="InterPro" id="IPR037523">
    <property type="entry name" value="VOC_core"/>
</dbReference>
<dbReference type="CDD" id="cd12179">
    <property type="entry name" value="2-Hacid_dh_14"/>
    <property type="match status" value="1"/>
</dbReference>
<dbReference type="Pfam" id="PF18029">
    <property type="entry name" value="Glyoxalase_6"/>
    <property type="match status" value="1"/>
</dbReference>
<organism evidence="5 6">
    <name type="scientific">Flavobacterium fontis</name>
    <dbReference type="NCBI Taxonomy" id="1124188"/>
    <lineage>
        <taxon>Bacteria</taxon>
        <taxon>Pseudomonadati</taxon>
        <taxon>Bacteroidota</taxon>
        <taxon>Flavobacteriia</taxon>
        <taxon>Flavobacteriales</taxon>
        <taxon>Flavobacteriaceae</taxon>
        <taxon>Flavobacterium</taxon>
    </lineage>
</organism>
<accession>A0A1M4WD46</accession>
<evidence type="ECO:0000259" key="4">
    <source>
        <dbReference type="PROSITE" id="PS51819"/>
    </source>
</evidence>
<dbReference type="STRING" id="1124188.SAMN05444377_101258"/>
<dbReference type="InterPro" id="IPR036291">
    <property type="entry name" value="NAD(P)-bd_dom_sf"/>
</dbReference>
<dbReference type="GO" id="GO:0016618">
    <property type="term" value="F:hydroxypyruvate reductase [NAD(P)H] activity"/>
    <property type="evidence" value="ECO:0007669"/>
    <property type="project" value="TreeGrafter"/>
</dbReference>
<keyword evidence="1 3" id="KW-0560">Oxidoreductase</keyword>
<dbReference type="GO" id="GO:0005829">
    <property type="term" value="C:cytosol"/>
    <property type="evidence" value="ECO:0007669"/>
    <property type="project" value="TreeGrafter"/>
</dbReference>
<protein>
    <submittedName>
        <fullName evidence="5">Phosphoglycerate dehydrogenase</fullName>
    </submittedName>
</protein>
<proteinExistence type="inferred from homology"/>
<dbReference type="SUPFAM" id="SSF54593">
    <property type="entry name" value="Glyoxalase/Bleomycin resistance protein/Dihydroxybiphenyl dioxygenase"/>
    <property type="match status" value="1"/>
</dbReference>
<dbReference type="InterPro" id="IPR041581">
    <property type="entry name" value="Glyoxalase_6"/>
</dbReference>
<evidence type="ECO:0000313" key="5">
    <source>
        <dbReference type="EMBL" id="SHE79156.1"/>
    </source>
</evidence>
<dbReference type="PROSITE" id="PS51819">
    <property type="entry name" value="VOC"/>
    <property type="match status" value="1"/>
</dbReference>
<dbReference type="Gene3D" id="3.10.180.10">
    <property type="entry name" value="2,3-Dihydroxybiphenyl 1,2-Dioxygenase, domain 1"/>
    <property type="match status" value="1"/>
</dbReference>
<dbReference type="Pfam" id="PF00389">
    <property type="entry name" value="2-Hacid_dh"/>
    <property type="match status" value="1"/>
</dbReference>
<comment type="similarity">
    <text evidence="3">Belongs to the D-isomer specific 2-hydroxyacid dehydrogenase family.</text>
</comment>
<reference evidence="5 6" key="1">
    <citation type="submission" date="2016-11" db="EMBL/GenBank/DDBJ databases">
        <authorList>
            <person name="Jaros S."/>
            <person name="Januszkiewicz K."/>
            <person name="Wedrychowicz H."/>
        </authorList>
    </citation>
    <scope>NUCLEOTIDE SEQUENCE [LARGE SCALE GENOMIC DNA]</scope>
    <source>
        <strain evidence="5 6">DSM 25660</strain>
    </source>
</reference>
<dbReference type="InterPro" id="IPR006139">
    <property type="entry name" value="D-isomer_2_OHA_DH_cat_dom"/>
</dbReference>
<dbReference type="GO" id="GO:0030267">
    <property type="term" value="F:glyoxylate reductase (NADPH) activity"/>
    <property type="evidence" value="ECO:0007669"/>
    <property type="project" value="TreeGrafter"/>
</dbReference>
<keyword evidence="2" id="KW-0520">NAD</keyword>
<dbReference type="EMBL" id="FQVQ01000001">
    <property type="protein sequence ID" value="SHE79156.1"/>
    <property type="molecule type" value="Genomic_DNA"/>
</dbReference>
<evidence type="ECO:0000313" key="6">
    <source>
        <dbReference type="Proteomes" id="UP000184147"/>
    </source>
</evidence>
<dbReference type="InterPro" id="IPR029068">
    <property type="entry name" value="Glyas_Bleomycin-R_OHBP_Dase"/>
</dbReference>
<dbReference type="Proteomes" id="UP000184147">
    <property type="component" value="Unassembled WGS sequence"/>
</dbReference>
<dbReference type="AlphaFoldDB" id="A0A1M4WD46"/>
<dbReference type="GO" id="GO:0051287">
    <property type="term" value="F:NAD binding"/>
    <property type="evidence" value="ECO:0007669"/>
    <property type="project" value="InterPro"/>
</dbReference>
<dbReference type="CDD" id="cd06587">
    <property type="entry name" value="VOC"/>
    <property type="match status" value="1"/>
</dbReference>
<evidence type="ECO:0000256" key="2">
    <source>
        <dbReference type="ARBA" id="ARBA00023027"/>
    </source>
</evidence>
<sequence length="456" mass="51337">MKTNAIRILHLDTNHPLLWAQLEAAGFTNEADYTSDKAAVEAKINQYHGIVIRSRFNIDVQFLEAATQLQFIARVGAGLESIDVEYATQKGVQLIAAPEGNRNAVGEQALGMLLSLMNKLNRADRMVRQGQWVREGNRGYELEGKTVGIIGYGNMGKSFAQKLRGFEVNVLCYDIQENVGDACARQVDLATLQAEADVVSLHIPWTPETHKMVNREFIQAFTKPFWLINTSRGKNVDTADLVEALQEGKVLGAGLDVLEYEKLSFESLFTDHRPEALQYLLDSENVLLTPHIAGWTYESHEKLAQTIVDKIKQQYGLFIPHKSAPNKEASVTGIGGIFFKSKDPKALKSWYATHLGIPVDDYGWSFWWKDAQGNDAMTQWAPFEASTRYFEPSDKEFMLNFRVHHLKPLLTELAAQGVTIIGNPETYDYGTFAWILDPEGHKIELWEPIDAAFQEK</sequence>
<keyword evidence="6" id="KW-1185">Reference proteome</keyword>
<evidence type="ECO:0000256" key="3">
    <source>
        <dbReference type="RuleBase" id="RU003719"/>
    </source>
</evidence>
<gene>
    <name evidence="5" type="ORF">SAMN05444377_101258</name>
</gene>
<dbReference type="InterPro" id="IPR050223">
    <property type="entry name" value="D-isomer_2-hydroxyacid_DH"/>
</dbReference>
<evidence type="ECO:0000256" key="1">
    <source>
        <dbReference type="ARBA" id="ARBA00023002"/>
    </source>
</evidence>